<feature type="compositionally biased region" description="Basic and acidic residues" evidence="1">
    <location>
        <begin position="467"/>
        <end position="482"/>
    </location>
</feature>
<dbReference type="Proteomes" id="UP000743370">
    <property type="component" value="Unassembled WGS sequence"/>
</dbReference>
<gene>
    <name evidence="3" type="ORF">HKW66_Vig0115710</name>
</gene>
<comment type="caution">
    <text evidence="3">The sequence shown here is derived from an EMBL/GenBank/DDBJ whole genome shotgun (WGS) entry which is preliminary data.</text>
</comment>
<feature type="domain" description="DUF3741" evidence="2">
    <location>
        <begin position="272"/>
        <end position="289"/>
    </location>
</feature>
<dbReference type="AlphaFoldDB" id="A0A8T0KZ01"/>
<protein>
    <recommendedName>
        <fullName evidence="2">DUF3741 domain-containing protein</fullName>
    </recommendedName>
</protein>
<feature type="region of interest" description="Disordered" evidence="1">
    <location>
        <begin position="371"/>
        <end position="482"/>
    </location>
</feature>
<evidence type="ECO:0000313" key="4">
    <source>
        <dbReference type="Proteomes" id="UP000743370"/>
    </source>
</evidence>
<dbReference type="Pfam" id="PF14383">
    <property type="entry name" value="VARLMGL"/>
    <property type="match status" value="1"/>
</dbReference>
<dbReference type="EMBL" id="JABFOF010000002">
    <property type="protein sequence ID" value="KAG2404649.1"/>
    <property type="molecule type" value="Genomic_DNA"/>
</dbReference>
<dbReference type="InterPro" id="IPR032795">
    <property type="entry name" value="DUF3741-assoc"/>
</dbReference>
<dbReference type="PANTHER" id="PTHR35499">
    <property type="entry name" value="OS05G0128300 PROTEIN"/>
    <property type="match status" value="1"/>
</dbReference>
<accession>A0A8T0KZ01</accession>
<sequence length="616" mass="69834">MLVVLWTVEDEESSESSLAEIRISADPNRTSTCGLGVPHFQVRFRGAALPSAKKIRTIAHHDTNTDNEQNREEGEGRTLTTLKKMVKKEGGWEEGRSARKSPEGGIEFQTWNCKRIGRYMVNLVRCKEKPSINNRRLIPLRGATVSVCGYSDNDVFFAMAEFRHLHALVKKRIKSEESGCNSGMNMNVSVGNAEKHEIVVVESSQQLRQLFLMAKPTHAKPGCFSDFFHLLFCAENGNTSQMHPYSDPITKPHASEPLHAHNNDAMVNATKPGVVARLMGLDSLPSTKFVSNTDTPDSVPRSRSVNFVDYLLKFDTSQANHHQVKTSASFREVPAPFQHKSKSHDLVVFYWDSGSEDHEVGSFSRIQEMGLEESRQRKKQGSKNKEIVGVTEERNLTKRRQLSKFENEPRVVPLKHGSKVRNHNEDKALAPVSACSRSCGNGRKDGSGGGPSGLRTTSTLPNKQKKVPSEPKRLKNTRKQHEIESECSSENFSAISVLGDYDYSFLYGPDFPDYRRHLKPKTKWEFSELLLDDDVGDRASKDKECSYPDINQKKECLSELREKLCKFTENDFRESDFTRKRVCEGENYDEICLEYEHKIFDILLHQLVNELVELSF</sequence>
<evidence type="ECO:0000256" key="1">
    <source>
        <dbReference type="SAM" id="MobiDB-lite"/>
    </source>
</evidence>
<organism evidence="3 4">
    <name type="scientific">Phaseolus angularis</name>
    <name type="common">Azuki bean</name>
    <name type="synonym">Vigna angularis</name>
    <dbReference type="NCBI Taxonomy" id="3914"/>
    <lineage>
        <taxon>Eukaryota</taxon>
        <taxon>Viridiplantae</taxon>
        <taxon>Streptophyta</taxon>
        <taxon>Embryophyta</taxon>
        <taxon>Tracheophyta</taxon>
        <taxon>Spermatophyta</taxon>
        <taxon>Magnoliopsida</taxon>
        <taxon>eudicotyledons</taxon>
        <taxon>Gunneridae</taxon>
        <taxon>Pentapetalae</taxon>
        <taxon>rosids</taxon>
        <taxon>fabids</taxon>
        <taxon>Fabales</taxon>
        <taxon>Fabaceae</taxon>
        <taxon>Papilionoideae</taxon>
        <taxon>50 kb inversion clade</taxon>
        <taxon>NPAAA clade</taxon>
        <taxon>indigoferoid/millettioid clade</taxon>
        <taxon>Phaseoleae</taxon>
        <taxon>Vigna</taxon>
    </lineage>
</organism>
<evidence type="ECO:0000259" key="2">
    <source>
        <dbReference type="Pfam" id="PF14383"/>
    </source>
</evidence>
<name>A0A8T0KZ01_PHAAN</name>
<proteinExistence type="predicted"/>
<feature type="compositionally biased region" description="Basic and acidic residues" evidence="1">
    <location>
        <begin position="383"/>
        <end position="396"/>
    </location>
</feature>
<reference evidence="3 4" key="1">
    <citation type="submission" date="2020-05" db="EMBL/GenBank/DDBJ databases">
        <title>Vigna angularis (adzuki bean) Var. LongXiaoDou No. 4 denovo assembly.</title>
        <authorList>
            <person name="Xiang H."/>
        </authorList>
    </citation>
    <scope>NUCLEOTIDE SEQUENCE [LARGE SCALE GENOMIC DNA]</scope>
    <source>
        <tissue evidence="3">Leaf</tissue>
    </source>
</reference>
<evidence type="ECO:0000313" key="3">
    <source>
        <dbReference type="EMBL" id="KAG2404649.1"/>
    </source>
</evidence>
<dbReference type="PANTHER" id="PTHR35499:SF4">
    <property type="entry name" value="ALC-INTERACTING PROTEIN 1"/>
    <property type="match status" value="1"/>
</dbReference>